<gene>
    <name evidence="3" type="ORF">BP6252_10390</name>
</gene>
<proteinExistence type="predicted"/>
<feature type="region of interest" description="Disordered" evidence="2">
    <location>
        <begin position="240"/>
        <end position="268"/>
    </location>
</feature>
<protein>
    <submittedName>
        <fullName evidence="3">Uncharacterized protein</fullName>
    </submittedName>
</protein>
<feature type="region of interest" description="Disordered" evidence="2">
    <location>
        <begin position="1"/>
        <end position="37"/>
    </location>
</feature>
<keyword evidence="1" id="KW-0175">Coiled coil</keyword>
<feature type="compositionally biased region" description="Polar residues" evidence="2">
    <location>
        <begin position="18"/>
        <end position="27"/>
    </location>
</feature>
<organism evidence="3 4">
    <name type="scientific">Coleophoma cylindrospora</name>
    <dbReference type="NCBI Taxonomy" id="1849047"/>
    <lineage>
        <taxon>Eukaryota</taxon>
        <taxon>Fungi</taxon>
        <taxon>Dikarya</taxon>
        <taxon>Ascomycota</taxon>
        <taxon>Pezizomycotina</taxon>
        <taxon>Leotiomycetes</taxon>
        <taxon>Helotiales</taxon>
        <taxon>Dermateaceae</taxon>
        <taxon>Coleophoma</taxon>
    </lineage>
</organism>
<feature type="coiled-coil region" evidence="1">
    <location>
        <begin position="99"/>
        <end position="126"/>
    </location>
</feature>
<evidence type="ECO:0000256" key="1">
    <source>
        <dbReference type="SAM" id="Coils"/>
    </source>
</evidence>
<dbReference type="AlphaFoldDB" id="A0A3D8QSE7"/>
<reference evidence="3 4" key="1">
    <citation type="journal article" date="2018" name="IMA Fungus">
        <title>IMA Genome-F 9: Draft genome sequence of Annulohypoxylon stygium, Aspergillus mulundensis, Berkeleyomyces basicola (syn. Thielaviopsis basicola), Ceratocystis smalleyi, two Cercospora beticola strains, Coleophoma cylindrospora, Fusarium fracticaudum, Phialophora cf. hyalina, and Morchella septimelata.</title>
        <authorList>
            <person name="Wingfield B.D."/>
            <person name="Bills G.F."/>
            <person name="Dong Y."/>
            <person name="Huang W."/>
            <person name="Nel W.J."/>
            <person name="Swalarsk-Parry B.S."/>
            <person name="Vaghefi N."/>
            <person name="Wilken P.M."/>
            <person name="An Z."/>
            <person name="de Beer Z.W."/>
            <person name="De Vos L."/>
            <person name="Chen L."/>
            <person name="Duong T.A."/>
            <person name="Gao Y."/>
            <person name="Hammerbacher A."/>
            <person name="Kikkert J.R."/>
            <person name="Li Y."/>
            <person name="Li H."/>
            <person name="Li K."/>
            <person name="Li Q."/>
            <person name="Liu X."/>
            <person name="Ma X."/>
            <person name="Naidoo K."/>
            <person name="Pethybridge S.J."/>
            <person name="Sun J."/>
            <person name="Steenkamp E.T."/>
            <person name="van der Nest M.A."/>
            <person name="van Wyk S."/>
            <person name="Wingfield M.J."/>
            <person name="Xiong C."/>
            <person name="Yue Q."/>
            <person name="Zhang X."/>
        </authorList>
    </citation>
    <scope>NUCLEOTIDE SEQUENCE [LARGE SCALE GENOMIC DNA]</scope>
    <source>
        <strain evidence="3 4">BP6252</strain>
    </source>
</reference>
<evidence type="ECO:0000313" key="4">
    <source>
        <dbReference type="Proteomes" id="UP000256645"/>
    </source>
</evidence>
<comment type="caution">
    <text evidence="3">The sequence shown here is derived from an EMBL/GenBank/DDBJ whole genome shotgun (WGS) entry which is preliminary data.</text>
</comment>
<dbReference type="OrthoDB" id="5244622at2759"/>
<dbReference type="Proteomes" id="UP000256645">
    <property type="component" value="Unassembled WGS sequence"/>
</dbReference>
<evidence type="ECO:0000313" key="3">
    <source>
        <dbReference type="EMBL" id="RDW64739.1"/>
    </source>
</evidence>
<evidence type="ECO:0000256" key="2">
    <source>
        <dbReference type="SAM" id="MobiDB-lite"/>
    </source>
</evidence>
<keyword evidence="4" id="KW-1185">Reference proteome</keyword>
<name>A0A3D8QSE7_9HELO</name>
<sequence>MSPPVTPRWVDDDADTLVGNSQSSSSVFGGGWVEDDDDLFPPTPEAIRHSRMRYNWNQQDIQRANRRIDSLEETVRHCGHFIERLLDEVHILKANSHTSRDVKQNKQTMQERKEEVNLEMQAMMSKEREGSINIEKHNNLTATETDEDSEDLYNASPLQNRSRASQASMEIFPASPHSTLSDLIKRKSDLVLKTPPALIEPQLLRYPSPNLGEGGSAAMDDALGRHLGDVGLQTLEELLESETASNSPSTSITEVDDETTKADDKPTAEEFMRSEEDRIAAARALIASANFIEPKPPIIIDTGFATHEEIDRRLAGNFTGAPREDEDDMTTSFHRRIVHRSNSPIPDVVKFGINYEPNSVETNNFRGILITNIPKEIKLRDVLFKVRGGEILKAVMVDTQFLRNDAGMPFNSVLVTFLKQRNAEAYVEFARANPVCFSSTSEHGKVNSWSAVVKLIDTPTYPSTSAVTNILRLGQSRHITISNIPPEFNLEGLLYDLSARNSRRQETILDMYWTTIPIAYPTVNTPRAQAMQSKEAAPEEEIAINSEQSSPEVETPIITNEPSAVHEITIKPQQDSLIQTMAVLHVEFSSIDMAGDCYKILTRFRDYRNLVVKFADDPCAGPLEQISSSLAKRENLLQTELMPCKKASTIQDVIEDTERNFREDGFRKPPVGLASSMFMRAPEQTAMLLDLSGGFHNIFGPGSAVNDLAGLAPGHASDAISSGSAVNDLIGLVVGLSNEIRNPDEIEIDLSDLE</sequence>
<feature type="compositionally biased region" description="Basic and acidic residues" evidence="2">
    <location>
        <begin position="258"/>
        <end position="268"/>
    </location>
</feature>
<dbReference type="EMBL" id="PDLM01000012">
    <property type="protein sequence ID" value="RDW64739.1"/>
    <property type="molecule type" value="Genomic_DNA"/>
</dbReference>
<feature type="compositionally biased region" description="Polar residues" evidence="2">
    <location>
        <begin position="244"/>
        <end position="253"/>
    </location>
</feature>
<accession>A0A3D8QSE7</accession>